<proteinExistence type="predicted"/>
<reference evidence="2" key="1">
    <citation type="journal article" date="2019" name="Int. J. Syst. Evol. Microbiol.">
        <title>The Global Catalogue of Microorganisms (GCM) 10K type strain sequencing project: providing services to taxonomists for standard genome sequencing and annotation.</title>
        <authorList>
            <consortium name="The Broad Institute Genomics Platform"/>
            <consortium name="The Broad Institute Genome Sequencing Center for Infectious Disease"/>
            <person name="Wu L."/>
            <person name="Ma J."/>
        </authorList>
    </citation>
    <scope>NUCLEOTIDE SEQUENCE [LARGE SCALE GENOMIC DNA]</scope>
    <source>
        <strain evidence="2">JCM 17986</strain>
    </source>
</reference>
<dbReference type="PROSITE" id="PS51257">
    <property type="entry name" value="PROKAR_LIPOPROTEIN"/>
    <property type="match status" value="1"/>
</dbReference>
<organism evidence="1 2">
    <name type="scientific">Yinghuangia aomiensis</name>
    <dbReference type="NCBI Taxonomy" id="676205"/>
    <lineage>
        <taxon>Bacteria</taxon>
        <taxon>Bacillati</taxon>
        <taxon>Actinomycetota</taxon>
        <taxon>Actinomycetes</taxon>
        <taxon>Kitasatosporales</taxon>
        <taxon>Streptomycetaceae</taxon>
        <taxon>Yinghuangia</taxon>
    </lineage>
</organism>
<sequence>MSIPRSRVASAAGAVGTAVLVLTGCGQAHVPDPASRAAAGGVTVTVELHRTSANEAELRATFRPDQPGFHVYSIDLPDEGVDGLGIPTRIGVRGAGTADGPPTADQPTRLIRPAGLPTEIPVYPDGAVTFRLPVHLNGSGPMDVVVSYGACSESRCLMPVTNKAIRLDLD</sequence>
<accession>A0ABP9H1U0</accession>
<dbReference type="Proteomes" id="UP001500466">
    <property type="component" value="Unassembled WGS sequence"/>
</dbReference>
<protein>
    <recommendedName>
        <fullName evidence="3">Disulphide bond corrector protein DsbC</fullName>
    </recommendedName>
</protein>
<dbReference type="RefSeq" id="WP_345674860.1">
    <property type="nucleotide sequence ID" value="NZ_BAABHS010000005.1"/>
</dbReference>
<name>A0ABP9H1U0_9ACTN</name>
<evidence type="ECO:0000313" key="2">
    <source>
        <dbReference type="Proteomes" id="UP001500466"/>
    </source>
</evidence>
<dbReference type="EMBL" id="BAABHS010000005">
    <property type="protein sequence ID" value="GAA4956641.1"/>
    <property type="molecule type" value="Genomic_DNA"/>
</dbReference>
<evidence type="ECO:0000313" key="1">
    <source>
        <dbReference type="EMBL" id="GAA4956641.1"/>
    </source>
</evidence>
<evidence type="ECO:0008006" key="3">
    <source>
        <dbReference type="Google" id="ProtNLM"/>
    </source>
</evidence>
<gene>
    <name evidence="1" type="ORF">GCM10023205_18600</name>
</gene>
<keyword evidence="2" id="KW-1185">Reference proteome</keyword>
<comment type="caution">
    <text evidence="1">The sequence shown here is derived from an EMBL/GenBank/DDBJ whole genome shotgun (WGS) entry which is preliminary data.</text>
</comment>